<comment type="caution">
    <text evidence="2">The sequence shown here is derived from an EMBL/GenBank/DDBJ whole genome shotgun (WGS) entry which is preliminary data.</text>
</comment>
<feature type="transmembrane region" description="Helical" evidence="1">
    <location>
        <begin position="33"/>
        <end position="66"/>
    </location>
</feature>
<evidence type="ECO:0000256" key="1">
    <source>
        <dbReference type="SAM" id="Phobius"/>
    </source>
</evidence>
<dbReference type="RefSeq" id="WP_110484686.1">
    <property type="nucleotide sequence ID" value="NZ_QJVC01000004.1"/>
</dbReference>
<keyword evidence="3" id="KW-1185">Reference proteome</keyword>
<dbReference type="AlphaFoldDB" id="A0A2V5IY07"/>
<gene>
    <name evidence="2" type="ORF">CVS30_07400</name>
</gene>
<dbReference type="EMBL" id="QJVC01000004">
    <property type="protein sequence ID" value="PYI39223.1"/>
    <property type="molecule type" value="Genomic_DNA"/>
</dbReference>
<reference evidence="2 3" key="1">
    <citation type="submission" date="2018-05" db="EMBL/GenBank/DDBJ databases">
        <title>Genetic diversity of glacier-inhabiting Cryobacterium bacteria in China and description of Cryobacterium mengkeensis sp. nov. and Arthrobacter glacialis sp. nov.</title>
        <authorList>
            <person name="Liu Q."/>
            <person name="Xin Y.-H."/>
        </authorList>
    </citation>
    <scope>NUCLEOTIDE SEQUENCE [LARGE SCALE GENOMIC DNA]</scope>
    <source>
        <strain evidence="2 3">B7</strain>
    </source>
</reference>
<feature type="transmembrane region" description="Helical" evidence="1">
    <location>
        <begin position="131"/>
        <end position="156"/>
    </location>
</feature>
<organism evidence="2 3">
    <name type="scientific">Arthrobacter psychrolactophilus</name>
    <dbReference type="NCBI Taxonomy" id="92442"/>
    <lineage>
        <taxon>Bacteria</taxon>
        <taxon>Bacillati</taxon>
        <taxon>Actinomycetota</taxon>
        <taxon>Actinomycetes</taxon>
        <taxon>Micrococcales</taxon>
        <taxon>Micrococcaceae</taxon>
        <taxon>Arthrobacter</taxon>
    </lineage>
</organism>
<evidence type="ECO:0000313" key="3">
    <source>
        <dbReference type="Proteomes" id="UP000247980"/>
    </source>
</evidence>
<evidence type="ECO:0008006" key="4">
    <source>
        <dbReference type="Google" id="ProtNLM"/>
    </source>
</evidence>
<feature type="transmembrane region" description="Helical" evidence="1">
    <location>
        <begin position="7"/>
        <end position="27"/>
    </location>
</feature>
<keyword evidence="1" id="KW-0812">Transmembrane</keyword>
<name>A0A2V5IY07_9MICC</name>
<keyword evidence="1" id="KW-0472">Membrane</keyword>
<sequence length="157" mass="16452">MIESLQSFAASLPATLQWIGVLLVAAIPFVDSYFGAVIGVVIGLNPVLAISVAVVGNVLSMLIFVFGTHKVRSKVSIGKAEKELTPRRQKIRTAFDKYGVAGVSLVGPVILPSQFTSAAMVSFGAPKNAVILWQVIAIIIWGTAFGVAASLGISLAR</sequence>
<evidence type="ECO:0000313" key="2">
    <source>
        <dbReference type="EMBL" id="PYI39223.1"/>
    </source>
</evidence>
<protein>
    <recommendedName>
        <fullName evidence="4">Small multidrug efflux protein</fullName>
    </recommendedName>
</protein>
<proteinExistence type="predicted"/>
<dbReference type="Proteomes" id="UP000247980">
    <property type="component" value="Unassembled WGS sequence"/>
</dbReference>
<accession>A0A2V5IY07</accession>
<dbReference type="OrthoDB" id="4570818at2"/>
<keyword evidence="1" id="KW-1133">Transmembrane helix</keyword>
<feature type="transmembrane region" description="Helical" evidence="1">
    <location>
        <begin position="98"/>
        <end position="125"/>
    </location>
</feature>